<dbReference type="Proteomes" id="UP001549031">
    <property type="component" value="Unassembled WGS sequence"/>
</dbReference>
<keyword evidence="2" id="KW-1185">Reference proteome</keyword>
<sequence length="102" mass="10949">MDTPSSVVRIMVRARFTPLFTVPIGAIEALRATFVALALQEDDLQRLPVVSAVVQRVLEIVCAEGPFLGCLDGSLIGDAVLQPERFALCEPGNGCRRYCAGS</sequence>
<protein>
    <submittedName>
        <fullName evidence="1">Mg2+/citrate symporter</fullName>
    </submittedName>
</protein>
<evidence type="ECO:0000313" key="1">
    <source>
        <dbReference type="EMBL" id="MET3586075.1"/>
    </source>
</evidence>
<organism evidence="1 2">
    <name type="scientific">Pseudorhizobium tarimense</name>
    <dbReference type="NCBI Taxonomy" id="1079109"/>
    <lineage>
        <taxon>Bacteria</taxon>
        <taxon>Pseudomonadati</taxon>
        <taxon>Pseudomonadota</taxon>
        <taxon>Alphaproteobacteria</taxon>
        <taxon>Hyphomicrobiales</taxon>
        <taxon>Rhizobiaceae</taxon>
        <taxon>Rhizobium/Agrobacterium group</taxon>
        <taxon>Pseudorhizobium</taxon>
    </lineage>
</organism>
<proteinExistence type="predicted"/>
<gene>
    <name evidence="1" type="ORF">ABID21_002190</name>
</gene>
<name>A0ABV2H6B5_9HYPH</name>
<reference evidence="1 2" key="1">
    <citation type="submission" date="2024-06" db="EMBL/GenBank/DDBJ databases">
        <title>Genomic Encyclopedia of Type Strains, Phase IV (KMG-IV): sequencing the most valuable type-strain genomes for metagenomic binning, comparative biology and taxonomic classification.</title>
        <authorList>
            <person name="Goeker M."/>
        </authorList>
    </citation>
    <scope>NUCLEOTIDE SEQUENCE [LARGE SCALE GENOMIC DNA]</scope>
    <source>
        <strain evidence="1 2">DSM 105042</strain>
    </source>
</reference>
<comment type="caution">
    <text evidence="1">The sequence shown here is derived from an EMBL/GenBank/DDBJ whole genome shotgun (WGS) entry which is preliminary data.</text>
</comment>
<accession>A0ABV2H6B5</accession>
<evidence type="ECO:0000313" key="2">
    <source>
        <dbReference type="Proteomes" id="UP001549031"/>
    </source>
</evidence>
<dbReference type="EMBL" id="JBEPLJ010000007">
    <property type="protein sequence ID" value="MET3586075.1"/>
    <property type="molecule type" value="Genomic_DNA"/>
</dbReference>